<protein>
    <submittedName>
        <fullName evidence="2">Uncharacterized protein</fullName>
    </submittedName>
</protein>
<keyword evidence="3" id="KW-1185">Reference proteome</keyword>
<organism evidence="2 3">
    <name type="scientific">Ferruginibacter yonginensis</name>
    <dbReference type="NCBI Taxonomy" id="1310416"/>
    <lineage>
        <taxon>Bacteria</taxon>
        <taxon>Pseudomonadati</taxon>
        <taxon>Bacteroidota</taxon>
        <taxon>Chitinophagia</taxon>
        <taxon>Chitinophagales</taxon>
        <taxon>Chitinophagaceae</taxon>
        <taxon>Ferruginibacter</taxon>
    </lineage>
</organism>
<sequence length="437" mass="46501">MKKGLLAIVMIFIATICYAQTYSGDGAILKKHITLNGVKITSIINDLATVSSNNQLATAKAIKDYIAAYGGGTPIDTALLLQNYVTNAGYGLTKSVKTFIVDTSGAIVSKTRLTNTIANYLLKADTVNIRLRPIAGTNITISGNYPNLTFAATGTSGWALNGNSINAATDYLGTTNNASIRFKSNNILRATLDTTGNFIVHGQVNYNDIILKSSTDGNIPKITVWNPTFGGNIEMGYGNFGVGGGQLALSTTGPQAISFYTNSTDRGRFSPAGNFLLGTSTDVTSSKLTISSTTQGFLPPRMTSTQRNSISSPATGLVVFVTNGNYLSFYNGRNWTGDGPYPLYYGDVAKWGNTYYISDGEGTEIDSPSSNTILGTGNEIKLHNTDGVSITMTCSGYTFYTNFNGTRIITSGSFTVPAYRTAILMPGFSNIIRVSIL</sequence>
<dbReference type="Proteomes" id="UP001595907">
    <property type="component" value="Unassembled WGS sequence"/>
</dbReference>
<accession>A0ABV8QQL5</accession>
<gene>
    <name evidence="2" type="ORF">ACFOWM_06340</name>
</gene>
<comment type="caution">
    <text evidence="2">The sequence shown here is derived from an EMBL/GenBank/DDBJ whole genome shotgun (WGS) entry which is preliminary data.</text>
</comment>
<evidence type="ECO:0000256" key="1">
    <source>
        <dbReference type="SAM" id="SignalP"/>
    </source>
</evidence>
<proteinExistence type="predicted"/>
<feature type="signal peptide" evidence="1">
    <location>
        <begin position="1"/>
        <end position="19"/>
    </location>
</feature>
<dbReference type="EMBL" id="JBHSCZ010000001">
    <property type="protein sequence ID" value="MFC4262486.1"/>
    <property type="molecule type" value="Genomic_DNA"/>
</dbReference>
<keyword evidence="1" id="KW-0732">Signal</keyword>
<feature type="chain" id="PRO_5047264085" evidence="1">
    <location>
        <begin position="20"/>
        <end position="437"/>
    </location>
</feature>
<dbReference type="RefSeq" id="WP_379707940.1">
    <property type="nucleotide sequence ID" value="NZ_JBHSCZ010000001.1"/>
</dbReference>
<name>A0ABV8QQL5_9BACT</name>
<evidence type="ECO:0000313" key="2">
    <source>
        <dbReference type="EMBL" id="MFC4262486.1"/>
    </source>
</evidence>
<reference evidence="3" key="1">
    <citation type="journal article" date="2019" name="Int. J. Syst. Evol. Microbiol.">
        <title>The Global Catalogue of Microorganisms (GCM) 10K type strain sequencing project: providing services to taxonomists for standard genome sequencing and annotation.</title>
        <authorList>
            <consortium name="The Broad Institute Genomics Platform"/>
            <consortium name="The Broad Institute Genome Sequencing Center for Infectious Disease"/>
            <person name="Wu L."/>
            <person name="Ma J."/>
        </authorList>
    </citation>
    <scope>NUCLEOTIDE SEQUENCE [LARGE SCALE GENOMIC DNA]</scope>
    <source>
        <strain evidence="3">CECT 8289</strain>
    </source>
</reference>
<evidence type="ECO:0000313" key="3">
    <source>
        <dbReference type="Proteomes" id="UP001595907"/>
    </source>
</evidence>